<dbReference type="PANTHER" id="PTHR31967">
    <property type="entry name" value="GROUNDHOG (HEDGEHOG-LIKE FAMILY)-RELATED"/>
    <property type="match status" value="1"/>
</dbReference>
<evidence type="ECO:0000259" key="1">
    <source>
        <dbReference type="Pfam" id="PF04155"/>
    </source>
</evidence>
<proteinExistence type="predicted"/>
<sequence>MEKLSPAKEVPSIIMPMTEEDRMLPRFCKLMLNGHQSPIWLPPQRLVDPLALILPNLFTSRDSAVNSTITRLKQYFKDAKAKSQSSRQTEKKQTTLKRRLRKTLKMYSTDQNSKNMLIKPQVRNYSIQKNAEEFNTGSARSTDQQQLFVEKLANQIEATEVDRLNSEADNPLKYTVKDGILYKKNKIPVARITFPPMKNNPLPMVDRVQDITRIRHTNAVLNTPPIFSDRGALPSSVNQTATVYMKPKRKTPNVPFTPPTTRVWRDESKAPTAVDLNANISKPQVAVVPSVVRSAISHMEKSGRLSSNDIMGRIREPPPYPFSHCYMNIDGSGFLCCNRYLESVMRQSYRKLRKTYHFHECSVQKIVNRIQMDCEQAFNTTFETIVGLDDFAMRVHFAGDLMCKIQEGGRFITAYATMMPTRKGVPPDPLHVVTNIEMDLREKETPHPQSASALGTKTQALGQSDVLVQRIRVPNVPGFGRGDQEDIPFFEKSREDIDNDNLIFTRTA</sequence>
<protein>
    <recommendedName>
        <fullName evidence="1">Ground-like domain-containing protein</fullName>
    </recommendedName>
</protein>
<keyword evidence="3" id="KW-1185">Reference proteome</keyword>
<feature type="domain" description="Ground-like" evidence="1">
    <location>
        <begin position="334"/>
        <end position="415"/>
    </location>
</feature>
<name>A0AAD5MB10_PARTN</name>
<evidence type="ECO:0000313" key="3">
    <source>
        <dbReference type="Proteomes" id="UP001196413"/>
    </source>
</evidence>
<evidence type="ECO:0000313" key="2">
    <source>
        <dbReference type="EMBL" id="KAJ1355275.1"/>
    </source>
</evidence>
<dbReference type="EMBL" id="JAHQIW010002412">
    <property type="protein sequence ID" value="KAJ1355275.1"/>
    <property type="molecule type" value="Genomic_DNA"/>
</dbReference>
<organism evidence="2 3">
    <name type="scientific">Parelaphostrongylus tenuis</name>
    <name type="common">Meningeal worm</name>
    <dbReference type="NCBI Taxonomy" id="148309"/>
    <lineage>
        <taxon>Eukaryota</taxon>
        <taxon>Metazoa</taxon>
        <taxon>Ecdysozoa</taxon>
        <taxon>Nematoda</taxon>
        <taxon>Chromadorea</taxon>
        <taxon>Rhabditida</taxon>
        <taxon>Rhabditina</taxon>
        <taxon>Rhabditomorpha</taxon>
        <taxon>Strongyloidea</taxon>
        <taxon>Metastrongylidae</taxon>
        <taxon>Parelaphostrongylus</taxon>
    </lineage>
</organism>
<reference evidence="2" key="1">
    <citation type="submission" date="2021-06" db="EMBL/GenBank/DDBJ databases">
        <title>Parelaphostrongylus tenuis whole genome reference sequence.</title>
        <authorList>
            <person name="Garwood T.J."/>
            <person name="Larsen P.A."/>
            <person name="Fountain-Jones N.M."/>
            <person name="Garbe J.R."/>
            <person name="Macchietto M.G."/>
            <person name="Kania S.A."/>
            <person name="Gerhold R.W."/>
            <person name="Richards J.E."/>
            <person name="Wolf T.M."/>
        </authorList>
    </citation>
    <scope>NUCLEOTIDE SEQUENCE</scope>
    <source>
        <strain evidence="2">MNPRO001-30</strain>
        <tissue evidence="2">Meninges</tissue>
    </source>
</reference>
<gene>
    <name evidence="2" type="ORF">KIN20_012611</name>
</gene>
<dbReference type="PANTHER" id="PTHR31967:SF20">
    <property type="entry name" value="GROUND-LIKE DOMAIN-CONTAINING PROTEIN"/>
    <property type="match status" value="1"/>
</dbReference>
<comment type="caution">
    <text evidence="2">The sequence shown here is derived from an EMBL/GenBank/DDBJ whole genome shotgun (WGS) entry which is preliminary data.</text>
</comment>
<dbReference type="AlphaFoldDB" id="A0AAD5MB10"/>
<dbReference type="Proteomes" id="UP001196413">
    <property type="component" value="Unassembled WGS sequence"/>
</dbReference>
<dbReference type="Pfam" id="PF04155">
    <property type="entry name" value="Ground-like"/>
    <property type="match status" value="1"/>
</dbReference>
<dbReference type="InterPro" id="IPR007284">
    <property type="entry name" value="Ground-like_dom"/>
</dbReference>
<accession>A0AAD5MB10</accession>